<keyword evidence="4" id="KW-0812">Transmembrane</keyword>
<evidence type="ECO:0000259" key="8">
    <source>
        <dbReference type="Pfam" id="PF03895"/>
    </source>
</evidence>
<evidence type="ECO:0000256" key="3">
    <source>
        <dbReference type="ARBA" id="ARBA00022452"/>
    </source>
</evidence>
<dbReference type="Gene3D" id="2.150.10.10">
    <property type="entry name" value="Serralysin-like metalloprotease, C-terminal"/>
    <property type="match status" value="1"/>
</dbReference>
<dbReference type="InterPro" id="IPR011049">
    <property type="entry name" value="Serralysin-like_metalloprot_C"/>
</dbReference>
<comment type="caution">
    <text evidence="9">The sequence shown here is derived from an EMBL/GenBank/DDBJ whole genome shotgun (WGS) entry which is preliminary data.</text>
</comment>
<dbReference type="Pfam" id="PF03895">
    <property type="entry name" value="YadA_anchor"/>
    <property type="match status" value="1"/>
</dbReference>
<keyword evidence="7" id="KW-0998">Cell outer membrane</keyword>
<proteinExistence type="predicted"/>
<dbReference type="Proteomes" id="UP000608345">
    <property type="component" value="Unassembled WGS sequence"/>
</dbReference>
<evidence type="ECO:0000256" key="6">
    <source>
        <dbReference type="ARBA" id="ARBA00023136"/>
    </source>
</evidence>
<protein>
    <recommendedName>
        <fullName evidence="8">Trimeric autotransporter adhesin YadA-like C-terminal membrane anchor domain-containing protein</fullName>
    </recommendedName>
</protein>
<evidence type="ECO:0000313" key="10">
    <source>
        <dbReference type="Proteomes" id="UP000608345"/>
    </source>
</evidence>
<gene>
    <name evidence="9" type="ORF">GCM10011450_22920</name>
</gene>
<organism evidence="9 10">
    <name type="scientific">Advenella faeciporci</name>
    <dbReference type="NCBI Taxonomy" id="797535"/>
    <lineage>
        <taxon>Bacteria</taxon>
        <taxon>Pseudomonadati</taxon>
        <taxon>Pseudomonadota</taxon>
        <taxon>Betaproteobacteria</taxon>
        <taxon>Burkholderiales</taxon>
        <taxon>Alcaligenaceae</taxon>
    </lineage>
</organism>
<dbReference type="AlphaFoldDB" id="A0A918MZG4"/>
<sequence>MNPIILAACKTTVSEKNKSTVLRNWMVCGLTAVAVFGSFPAMAQAVSPIMAAMQAVYEAVPASSPVAVTQNDETRTVSIGGQTNGKEVSMAGSEGPRMVSGVAAGSRPTDAVNLGQTTEMFNDVNRKIRKTERKADEGTAAAIAAANLPQAVLPGEKVVGVGGGTWSGESGYAVGVSAATDNGKWLLNGSVVGSSGGDVGAGVGVGYRWR</sequence>
<dbReference type="InterPro" id="IPR005594">
    <property type="entry name" value="YadA_C"/>
</dbReference>
<evidence type="ECO:0000313" key="9">
    <source>
        <dbReference type="EMBL" id="GGW92244.1"/>
    </source>
</evidence>
<dbReference type="GO" id="GO:0009986">
    <property type="term" value="C:cell surface"/>
    <property type="evidence" value="ECO:0007669"/>
    <property type="project" value="UniProtKB-SubCell"/>
</dbReference>
<keyword evidence="5" id="KW-0732">Signal</keyword>
<feature type="domain" description="Trimeric autotransporter adhesin YadA-like C-terminal membrane anchor" evidence="8">
    <location>
        <begin position="149"/>
        <end position="209"/>
    </location>
</feature>
<dbReference type="EMBL" id="BMYS01000018">
    <property type="protein sequence ID" value="GGW92244.1"/>
    <property type="molecule type" value="Genomic_DNA"/>
</dbReference>
<dbReference type="GO" id="GO:0009279">
    <property type="term" value="C:cell outer membrane"/>
    <property type="evidence" value="ECO:0007669"/>
    <property type="project" value="UniProtKB-SubCell"/>
</dbReference>
<dbReference type="SUPFAM" id="SSF101967">
    <property type="entry name" value="Adhesin YadA, collagen-binding domain"/>
    <property type="match status" value="1"/>
</dbReference>
<keyword evidence="3" id="KW-1134">Transmembrane beta strand</keyword>
<keyword evidence="10" id="KW-1185">Reference proteome</keyword>
<dbReference type="RefSeq" id="WP_189385637.1">
    <property type="nucleotide sequence ID" value="NZ_BAABFY010000012.1"/>
</dbReference>
<name>A0A918MZG4_9BURK</name>
<dbReference type="InterPro" id="IPR045584">
    <property type="entry name" value="Pilin-like"/>
</dbReference>
<evidence type="ECO:0000256" key="4">
    <source>
        <dbReference type="ARBA" id="ARBA00022692"/>
    </source>
</evidence>
<dbReference type="Gene3D" id="3.30.1300.30">
    <property type="entry name" value="GSPII I/J protein-like"/>
    <property type="match status" value="1"/>
</dbReference>
<comment type="subcellular location">
    <subcellularLocation>
        <location evidence="2">Cell outer membrane</location>
    </subcellularLocation>
    <subcellularLocation>
        <location evidence="1">Cell surface</location>
    </subcellularLocation>
</comment>
<evidence type="ECO:0000256" key="2">
    <source>
        <dbReference type="ARBA" id="ARBA00004442"/>
    </source>
</evidence>
<dbReference type="SUPFAM" id="SSF54523">
    <property type="entry name" value="Pili subunits"/>
    <property type="match status" value="1"/>
</dbReference>
<evidence type="ECO:0000256" key="5">
    <source>
        <dbReference type="ARBA" id="ARBA00022729"/>
    </source>
</evidence>
<accession>A0A918MZG4</accession>
<keyword evidence="6" id="KW-0472">Membrane</keyword>
<reference evidence="9" key="1">
    <citation type="journal article" date="2014" name="Int. J. Syst. Evol. Microbiol.">
        <title>Complete genome sequence of Corynebacterium casei LMG S-19264T (=DSM 44701T), isolated from a smear-ripened cheese.</title>
        <authorList>
            <consortium name="US DOE Joint Genome Institute (JGI-PGF)"/>
            <person name="Walter F."/>
            <person name="Albersmeier A."/>
            <person name="Kalinowski J."/>
            <person name="Ruckert C."/>
        </authorList>
    </citation>
    <scope>NUCLEOTIDE SEQUENCE</scope>
    <source>
        <strain evidence="9">KCTC 23732</strain>
    </source>
</reference>
<reference evidence="9" key="2">
    <citation type="submission" date="2020-09" db="EMBL/GenBank/DDBJ databases">
        <authorList>
            <person name="Sun Q."/>
            <person name="Kim S."/>
        </authorList>
    </citation>
    <scope>NUCLEOTIDE SEQUENCE</scope>
    <source>
        <strain evidence="9">KCTC 23732</strain>
    </source>
</reference>
<evidence type="ECO:0000256" key="1">
    <source>
        <dbReference type="ARBA" id="ARBA00004241"/>
    </source>
</evidence>
<evidence type="ECO:0000256" key="7">
    <source>
        <dbReference type="ARBA" id="ARBA00023237"/>
    </source>
</evidence>